<evidence type="ECO:0000256" key="1">
    <source>
        <dbReference type="ARBA" id="ARBA00001933"/>
    </source>
</evidence>
<accession>A0A839RZF6</accession>
<dbReference type="GO" id="GO:0006596">
    <property type="term" value="P:polyamine biosynthetic process"/>
    <property type="evidence" value="ECO:0007669"/>
    <property type="project" value="InterPro"/>
</dbReference>
<evidence type="ECO:0000259" key="4">
    <source>
        <dbReference type="Pfam" id="PF02784"/>
    </source>
</evidence>
<dbReference type="SUPFAM" id="SSF50621">
    <property type="entry name" value="Alanine racemase C-terminal domain-like"/>
    <property type="match status" value="1"/>
</dbReference>
<evidence type="ECO:0000256" key="3">
    <source>
        <dbReference type="PIRSR" id="PIRSR600183-50"/>
    </source>
</evidence>
<feature type="domain" description="Orn/DAP/Arg decarboxylase 2 N-terminal" evidence="4">
    <location>
        <begin position="54"/>
        <end position="299"/>
    </location>
</feature>
<dbReference type="EMBL" id="JACHWU010000001">
    <property type="protein sequence ID" value="MBB3050483.1"/>
    <property type="molecule type" value="Genomic_DNA"/>
</dbReference>
<sequence>MTGTERNGAGTNGAGMGEPGFSEAGFSEVLAGLLTDRVAGEDPVCLYGYDLDVLTRHVRATVDALPEPFRMFYAMKANSGPQILEALAPHVAGFEVASGGEVAKARAADPGSTVIFGGPAKTEREIADAIGHGVTRLHAESVLELYRISEVATRLAARVDVLLRVNLTGPFPSATLAMAGRPTQFGIDESVLGEAVAAAKQLPGIRPVGFHLHSLSNNLSAAAHLEMLELYRGKVLEWESEFGMRCDVLNVGGGIGVNYADLGAQFEWEGFTRELKGFAERLPRHWAEVDFECGRYLTAACGYYAVEVLDVKTNHGTHYAIVRGGTHHFRLPVSWQHDHPFTVFGVDEWSSRAPRPEVRDAPVTVVGELCTPKDVLARDVRLSRVRAGDVLVFQHAGAYGWDISHHDFLSHPHPEHVYFRGSR</sequence>
<dbReference type="Gene3D" id="2.40.37.10">
    <property type="entry name" value="Lyase, Ornithine Decarboxylase, Chain A, domain 1"/>
    <property type="match status" value="1"/>
</dbReference>
<dbReference type="CDD" id="cd06843">
    <property type="entry name" value="PLPDE_III_PvsE_like"/>
    <property type="match status" value="1"/>
</dbReference>
<organism evidence="5 6">
    <name type="scientific">Prauserella isguenensis</name>
    <dbReference type="NCBI Taxonomy" id="1470180"/>
    <lineage>
        <taxon>Bacteria</taxon>
        <taxon>Bacillati</taxon>
        <taxon>Actinomycetota</taxon>
        <taxon>Actinomycetes</taxon>
        <taxon>Pseudonocardiales</taxon>
        <taxon>Pseudonocardiaceae</taxon>
        <taxon>Prauserella</taxon>
    </lineage>
</organism>
<dbReference type="GO" id="GO:0008836">
    <property type="term" value="F:diaminopimelate decarboxylase activity"/>
    <property type="evidence" value="ECO:0007669"/>
    <property type="project" value="UniProtKB-EC"/>
</dbReference>
<dbReference type="InterPro" id="IPR002433">
    <property type="entry name" value="Orn_de-COase"/>
</dbReference>
<feature type="active site" description="Proton donor" evidence="3">
    <location>
        <position position="370"/>
    </location>
</feature>
<dbReference type="PROSITE" id="PS00879">
    <property type="entry name" value="ODR_DC_2_2"/>
    <property type="match status" value="1"/>
</dbReference>
<evidence type="ECO:0000313" key="6">
    <source>
        <dbReference type="Proteomes" id="UP000550714"/>
    </source>
</evidence>
<dbReference type="PANTHER" id="PTHR43727">
    <property type="entry name" value="DIAMINOPIMELATE DECARBOXYLASE"/>
    <property type="match status" value="1"/>
</dbReference>
<feature type="modified residue" description="N6-(pyridoxal phosphate)lysine" evidence="3">
    <location>
        <position position="76"/>
    </location>
</feature>
<dbReference type="SUPFAM" id="SSF51419">
    <property type="entry name" value="PLP-binding barrel"/>
    <property type="match status" value="1"/>
</dbReference>
<keyword evidence="6" id="KW-1185">Reference proteome</keyword>
<dbReference type="InterPro" id="IPR009006">
    <property type="entry name" value="Ala_racemase/Decarboxylase_C"/>
</dbReference>
<keyword evidence="5" id="KW-0456">Lyase</keyword>
<comment type="caution">
    <text evidence="5">The sequence shown here is derived from an EMBL/GenBank/DDBJ whole genome shotgun (WGS) entry which is preliminary data.</text>
</comment>
<dbReference type="AlphaFoldDB" id="A0A839RZF6"/>
<dbReference type="Proteomes" id="UP000550714">
    <property type="component" value="Unassembled WGS sequence"/>
</dbReference>
<dbReference type="InterPro" id="IPR000183">
    <property type="entry name" value="Orn/DAP/Arg_de-COase"/>
</dbReference>
<reference evidence="5 6" key="1">
    <citation type="submission" date="2020-08" db="EMBL/GenBank/DDBJ databases">
        <title>Genomic Encyclopedia of Type Strains, Phase III (KMG-III): the genomes of soil and plant-associated and newly described type strains.</title>
        <authorList>
            <person name="Whitman W."/>
        </authorList>
    </citation>
    <scope>NUCLEOTIDE SEQUENCE [LARGE SCALE GENOMIC DNA]</scope>
    <source>
        <strain evidence="5 6">CECT 8577</strain>
    </source>
</reference>
<gene>
    <name evidence="5" type="ORF">FHS23_001478</name>
</gene>
<protein>
    <submittedName>
        <fullName evidence="5">Diaminopimelate decarboxylase</fullName>
        <ecNumber evidence="5">4.1.1.20</ecNumber>
    </submittedName>
</protein>
<dbReference type="PRINTS" id="PR01182">
    <property type="entry name" value="ORNDCRBXLASE"/>
</dbReference>
<dbReference type="Pfam" id="PF02784">
    <property type="entry name" value="Orn_Arg_deC_N"/>
    <property type="match status" value="1"/>
</dbReference>
<evidence type="ECO:0000313" key="5">
    <source>
        <dbReference type="EMBL" id="MBB3050483.1"/>
    </source>
</evidence>
<keyword evidence="2 3" id="KW-0663">Pyridoxal phosphate</keyword>
<dbReference type="InterPro" id="IPR022644">
    <property type="entry name" value="De-COase2_N"/>
</dbReference>
<name>A0A839RZF6_9PSEU</name>
<evidence type="ECO:0000256" key="2">
    <source>
        <dbReference type="ARBA" id="ARBA00022898"/>
    </source>
</evidence>
<dbReference type="RefSeq" id="WP_246381362.1">
    <property type="nucleotide sequence ID" value="NZ_JACHWU010000001.1"/>
</dbReference>
<dbReference type="Gene3D" id="3.20.20.10">
    <property type="entry name" value="Alanine racemase"/>
    <property type="match status" value="1"/>
</dbReference>
<dbReference type="GO" id="GO:0009089">
    <property type="term" value="P:lysine biosynthetic process via diaminopimelate"/>
    <property type="evidence" value="ECO:0007669"/>
    <property type="project" value="TreeGrafter"/>
</dbReference>
<comment type="cofactor">
    <cofactor evidence="1 3">
        <name>pyridoxal 5'-phosphate</name>
        <dbReference type="ChEBI" id="CHEBI:597326"/>
    </cofactor>
</comment>
<dbReference type="PRINTS" id="PR01179">
    <property type="entry name" value="ODADCRBXLASE"/>
</dbReference>
<proteinExistence type="predicted"/>
<dbReference type="PANTHER" id="PTHR43727:SF2">
    <property type="entry name" value="GROUP IV DECARBOXYLASE"/>
    <property type="match status" value="1"/>
</dbReference>
<dbReference type="EC" id="4.1.1.20" evidence="5"/>
<dbReference type="InterPro" id="IPR022657">
    <property type="entry name" value="De-COase2_CS"/>
</dbReference>
<dbReference type="InterPro" id="IPR029066">
    <property type="entry name" value="PLP-binding_barrel"/>
</dbReference>